<organism evidence="2">
    <name type="scientific">Nicotiana tabacum</name>
    <name type="common">Common tobacco</name>
    <dbReference type="NCBI Taxonomy" id="4097"/>
    <lineage>
        <taxon>Eukaryota</taxon>
        <taxon>Viridiplantae</taxon>
        <taxon>Streptophyta</taxon>
        <taxon>Embryophyta</taxon>
        <taxon>Tracheophyta</taxon>
        <taxon>Spermatophyta</taxon>
        <taxon>Magnoliopsida</taxon>
        <taxon>eudicotyledons</taxon>
        <taxon>Gunneridae</taxon>
        <taxon>Pentapetalae</taxon>
        <taxon>asterids</taxon>
        <taxon>lamiids</taxon>
        <taxon>Solanales</taxon>
        <taxon>Solanaceae</taxon>
        <taxon>Nicotianoideae</taxon>
        <taxon>Nicotianeae</taxon>
        <taxon>Nicotiana</taxon>
    </lineage>
</organism>
<evidence type="ECO:0000256" key="1">
    <source>
        <dbReference type="SAM" id="MobiDB-lite"/>
    </source>
</evidence>
<dbReference type="AlphaFoldDB" id="A0A1S4ALL9"/>
<dbReference type="PaxDb" id="4097-A0A1S4ALL9"/>
<protein>
    <submittedName>
        <fullName evidence="2">Uncharacterized protein DDB_G0286299-like</fullName>
    </submittedName>
</protein>
<dbReference type="OrthoDB" id="10403011at2759"/>
<reference evidence="2" key="1">
    <citation type="submission" date="2025-08" db="UniProtKB">
        <authorList>
            <consortium name="RefSeq"/>
        </authorList>
    </citation>
    <scope>IDENTIFICATION</scope>
</reference>
<feature type="compositionally biased region" description="Acidic residues" evidence="1">
    <location>
        <begin position="23"/>
        <end position="32"/>
    </location>
</feature>
<feature type="region of interest" description="Disordered" evidence="1">
    <location>
        <begin position="1"/>
        <end position="146"/>
    </location>
</feature>
<accession>A0A1S4ALL9</accession>
<dbReference type="KEGG" id="nta:107798813"/>
<gene>
    <name evidence="2" type="primary">LOC107798813</name>
</gene>
<evidence type="ECO:0000313" key="2">
    <source>
        <dbReference type="RefSeq" id="XP_016477333.1"/>
    </source>
</evidence>
<feature type="compositionally biased region" description="Polar residues" evidence="1">
    <location>
        <begin position="1"/>
        <end position="10"/>
    </location>
</feature>
<name>A0A1S4ALL9_TOBAC</name>
<proteinExistence type="predicted"/>
<feature type="compositionally biased region" description="Acidic residues" evidence="1">
    <location>
        <begin position="92"/>
        <end position="104"/>
    </location>
</feature>
<feature type="compositionally biased region" description="Acidic residues" evidence="1">
    <location>
        <begin position="39"/>
        <end position="53"/>
    </location>
</feature>
<dbReference type="RefSeq" id="XP_016477333.1">
    <property type="nucleotide sequence ID" value="XM_016621847.1"/>
</dbReference>
<sequence length="164" mass="18090">MSSMMLQTQPMKKKRKKNHSKEEDDSESEGEDQEKGNESEGDDEESEEEDGNMSEESKGSMTIVNTVIAPSEKTGEETRAQEPGSLLTPFTGDEDVRTDEDDVPLSEVGKKPKKTPVKATKSEVSTRNGAAPPARTPLTRSKRKVVKAQIIKESRSAKKPKKKV</sequence>